<keyword evidence="3" id="KW-1185">Reference proteome</keyword>
<dbReference type="Gene3D" id="3.90.105.50">
    <property type="match status" value="1"/>
</dbReference>
<dbReference type="InterPro" id="IPR041657">
    <property type="entry name" value="HTH_17"/>
</dbReference>
<feature type="domain" description="Helix-turn-helix" evidence="1">
    <location>
        <begin position="11"/>
        <end position="60"/>
    </location>
</feature>
<evidence type="ECO:0000313" key="3">
    <source>
        <dbReference type="Proteomes" id="UP001165306"/>
    </source>
</evidence>
<dbReference type="Proteomes" id="UP001165306">
    <property type="component" value="Unassembled WGS sequence"/>
</dbReference>
<organism evidence="2 3">
    <name type="scientific">Thermalbibacter longus</name>
    <dbReference type="NCBI Taxonomy" id="2951981"/>
    <lineage>
        <taxon>Bacteria</taxon>
        <taxon>Pseudomonadati</taxon>
        <taxon>Thermomicrobiota</taxon>
        <taxon>Thermomicrobia</taxon>
        <taxon>Thermomicrobiales</taxon>
        <taxon>Thermomicrobiaceae</taxon>
        <taxon>Thermalbibacter</taxon>
    </lineage>
</organism>
<comment type="caution">
    <text evidence="2">The sequence shown here is derived from an EMBL/GenBank/DDBJ whole genome shotgun (WGS) entry which is preliminary data.</text>
</comment>
<sequence>MSGDTDTRETLTVEEVARVFGIGRQTAYDQARTGRIGPVPVYRIGRRLVVPRRALERALAGELTEQEGQGHA</sequence>
<gene>
    <name evidence="2" type="ORF">NET02_14725</name>
</gene>
<evidence type="ECO:0000259" key="1">
    <source>
        <dbReference type="Pfam" id="PF12728"/>
    </source>
</evidence>
<evidence type="ECO:0000313" key="2">
    <source>
        <dbReference type="EMBL" id="MCM8750402.1"/>
    </source>
</evidence>
<dbReference type="EMBL" id="JAMSLR010000014">
    <property type="protein sequence ID" value="MCM8750402.1"/>
    <property type="molecule type" value="Genomic_DNA"/>
</dbReference>
<dbReference type="RefSeq" id="WP_284058190.1">
    <property type="nucleotide sequence ID" value="NZ_JAMSLR010000014.1"/>
</dbReference>
<protein>
    <submittedName>
        <fullName evidence="2">Helix-turn-helix domain-containing protein</fullName>
    </submittedName>
</protein>
<dbReference type="AlphaFoldDB" id="A0AA41WCL3"/>
<proteinExistence type="predicted"/>
<dbReference type="Pfam" id="PF12728">
    <property type="entry name" value="HTH_17"/>
    <property type="match status" value="1"/>
</dbReference>
<reference evidence="2" key="1">
    <citation type="submission" date="2022-06" db="EMBL/GenBank/DDBJ databases">
        <title>CFH 74404 Thermomicrobiaceae sp.</title>
        <authorList>
            <person name="Ming H."/>
            <person name="Li W.-J."/>
            <person name="Zhao Z."/>
        </authorList>
    </citation>
    <scope>NUCLEOTIDE SEQUENCE</scope>
    <source>
        <strain evidence="2">CFH 74404</strain>
    </source>
</reference>
<name>A0AA41WCL3_9BACT</name>
<accession>A0AA41WCL3</accession>
<dbReference type="InterPro" id="IPR038148">
    <property type="entry name" value="Tn1545/Tn916_Xis"/>
</dbReference>